<organism evidence="2 3">
    <name type="scientific">Halopseudomonas salina</name>
    <dbReference type="NCBI Taxonomy" id="1323744"/>
    <lineage>
        <taxon>Bacteria</taxon>
        <taxon>Pseudomonadati</taxon>
        <taxon>Pseudomonadota</taxon>
        <taxon>Gammaproteobacteria</taxon>
        <taxon>Pseudomonadales</taxon>
        <taxon>Pseudomonadaceae</taxon>
        <taxon>Halopseudomonas</taxon>
    </lineage>
</organism>
<keyword evidence="1" id="KW-0472">Membrane</keyword>
<evidence type="ECO:0000313" key="3">
    <source>
        <dbReference type="Proteomes" id="UP000638188"/>
    </source>
</evidence>
<keyword evidence="3" id="KW-1185">Reference proteome</keyword>
<evidence type="ECO:0000256" key="1">
    <source>
        <dbReference type="SAM" id="Phobius"/>
    </source>
</evidence>
<evidence type="ECO:0000313" key="2">
    <source>
        <dbReference type="EMBL" id="GGC91811.1"/>
    </source>
</evidence>
<protein>
    <submittedName>
        <fullName evidence="2">Uncharacterized protein</fullName>
    </submittedName>
</protein>
<proteinExistence type="predicted"/>
<gene>
    <name evidence="2" type="ORF">GCM10007418_09300</name>
</gene>
<keyword evidence="1" id="KW-1133">Transmembrane helix</keyword>
<reference evidence="3" key="1">
    <citation type="journal article" date="2019" name="Int. J. Syst. Evol. Microbiol.">
        <title>The Global Catalogue of Microorganisms (GCM) 10K type strain sequencing project: providing services to taxonomists for standard genome sequencing and annotation.</title>
        <authorList>
            <consortium name="The Broad Institute Genomics Platform"/>
            <consortium name="The Broad Institute Genome Sequencing Center for Infectious Disease"/>
            <person name="Wu L."/>
            <person name="Ma J."/>
        </authorList>
    </citation>
    <scope>NUCLEOTIDE SEQUENCE [LARGE SCALE GENOMIC DNA]</scope>
    <source>
        <strain evidence="3">CGMCC 1.12482</strain>
    </source>
</reference>
<dbReference type="EMBL" id="BMFF01000002">
    <property type="protein sequence ID" value="GGC91811.1"/>
    <property type="molecule type" value="Genomic_DNA"/>
</dbReference>
<dbReference type="Proteomes" id="UP000638188">
    <property type="component" value="Unassembled WGS sequence"/>
</dbReference>
<feature type="transmembrane region" description="Helical" evidence="1">
    <location>
        <begin position="86"/>
        <end position="107"/>
    </location>
</feature>
<name>A0ABQ1P947_9GAMM</name>
<sequence>MIERGEDLAGSAEQVLAGEETKDVAATLDTKAWRFKWERRLTWVTLGVVALFYAALLGFIFIGPFRLTIGPGFHFFAARSLGMADIPVIIALSTVPTLLLIALLRYFHHHDNLQSEGTETFPISVQAMREIFKGIDTTPKP</sequence>
<accession>A0ABQ1P947</accession>
<comment type="caution">
    <text evidence="2">The sequence shown here is derived from an EMBL/GenBank/DDBJ whole genome shotgun (WGS) entry which is preliminary data.</text>
</comment>
<feature type="transmembrane region" description="Helical" evidence="1">
    <location>
        <begin position="41"/>
        <end position="66"/>
    </location>
</feature>
<keyword evidence="1" id="KW-0812">Transmembrane</keyword>